<name>A0AAV3EGW9_STRCR</name>
<protein>
    <submittedName>
        <fullName evidence="1">Uncharacterized protein</fullName>
    </submittedName>
</protein>
<evidence type="ECO:0000313" key="1">
    <source>
        <dbReference type="EMBL" id="EGU68530.1"/>
    </source>
</evidence>
<gene>
    <name evidence="1" type="ORF">HMPREF9960_0979</name>
</gene>
<comment type="caution">
    <text evidence="1">The sequence shown here is derived from an EMBL/GenBank/DDBJ whole genome shotgun (WGS) entry which is preliminary data.</text>
</comment>
<accession>A0AAV3EGW9</accession>
<evidence type="ECO:0000313" key="2">
    <source>
        <dbReference type="Proteomes" id="UP000004274"/>
    </source>
</evidence>
<reference evidence="1 2" key="1">
    <citation type="submission" date="2011-05" db="EMBL/GenBank/DDBJ databases">
        <authorList>
            <person name="Durkin A.S."/>
            <person name="McCorrison J."/>
            <person name="Torralba M."/>
            <person name="Gillis M."/>
            <person name="Methe B."/>
            <person name="Sutton G."/>
            <person name="Nelson K.E."/>
        </authorList>
    </citation>
    <scope>NUCLEOTIDE SEQUENCE [LARGE SCALE GENOMIC DNA]</scope>
    <source>
        <strain evidence="1 2">ATCC 51100</strain>
    </source>
</reference>
<dbReference type="EMBL" id="AFUE01000005">
    <property type="protein sequence ID" value="EGU68530.1"/>
    <property type="molecule type" value="Genomic_DNA"/>
</dbReference>
<dbReference type="AlphaFoldDB" id="A0AAV3EGW9"/>
<dbReference type="Proteomes" id="UP000004274">
    <property type="component" value="Unassembled WGS sequence"/>
</dbReference>
<sequence length="44" mass="4881">MQGLGQDFQSSTNYRRKSSFLGSQKGGVVSVLFFCYSGAREEID</sequence>
<organism evidence="1 2">
    <name type="scientific">Streptococcus cristatus ATCC 51100</name>
    <dbReference type="NCBI Taxonomy" id="889201"/>
    <lineage>
        <taxon>Bacteria</taxon>
        <taxon>Bacillati</taxon>
        <taxon>Bacillota</taxon>
        <taxon>Bacilli</taxon>
        <taxon>Lactobacillales</taxon>
        <taxon>Streptococcaceae</taxon>
        <taxon>Streptococcus</taxon>
    </lineage>
</organism>
<proteinExistence type="predicted"/>